<dbReference type="InterPro" id="IPR056937">
    <property type="entry name" value="YqbQ/XkdQ"/>
</dbReference>
<reference evidence="3" key="1">
    <citation type="submission" date="2016-11" db="EMBL/GenBank/DDBJ databases">
        <title>Complete genome sequence of Virgibacillus pantothenticus 21D, a halophilic bacterium isolated from the deep hypersaline anoxic basin Discovery in the Mediterranean Sea.</title>
        <authorList>
            <person name="Zeaiter Z."/>
            <person name="Booth J.M."/>
            <person name="Prosdocimi E.M."/>
            <person name="Mapelli F."/>
            <person name="Fusi M."/>
            <person name="Daffonchio D."/>
            <person name="Borin S."/>
            <person name="Crotti E."/>
        </authorList>
    </citation>
    <scope>NUCLEOTIDE SEQUENCE [LARGE SCALE GENOMIC DNA]</scope>
    <source>
        <strain evidence="3">21D</strain>
    </source>
</reference>
<sequence length="323" mass="36780">MIELFLVKTGEMVEIPTQSITWSGQRYKAARKIMANILYTDKGGLQYTKIEEGNTVLFKWKGKELFRGTVFSKNKSKSGLLNLVAYDMLQYLLVNKDVYVFNNRRADQIISRICRDFQIPYRVVSNTGVVLNEVHTNETTLYDIALRALVNTEKQSGKRYNLYSEKGKLVLSEQKISSNQWVLETGVNLIDYNYATSIEETATQVKLVSGDANRTISVTVSDKSGRKKFGVLQHFERVTDKINQAQLNTRANSLLNEKKGIQKNLEVTAIGIPEIISGQPIYVVENEIGVKGTRFVDTDTHYFKGDYHDMKLKLIDRNTRAVL</sequence>
<name>A0A2K9IZV0_9BACI</name>
<evidence type="ECO:0000313" key="3">
    <source>
        <dbReference type="Proteomes" id="UP000234237"/>
    </source>
</evidence>
<dbReference type="RefSeq" id="WP_101933422.1">
    <property type="nucleotide sequence ID" value="NZ_CP018622.1"/>
</dbReference>
<proteinExistence type="predicted"/>
<dbReference type="Proteomes" id="UP000234237">
    <property type="component" value="Chromosome"/>
</dbReference>
<dbReference type="KEGG" id="vpn:A21D_02132"/>
<accession>A0A2K9IZV0</accession>
<dbReference type="EMBL" id="CP018622">
    <property type="protein sequence ID" value="AUJ25196.1"/>
    <property type="molecule type" value="Genomic_DNA"/>
</dbReference>
<protein>
    <recommendedName>
        <fullName evidence="1">YqbQ/XkdQ domain-containing protein</fullName>
    </recommendedName>
</protein>
<dbReference type="AlphaFoldDB" id="A0A2K9IZV0"/>
<organism evidence="2 3">
    <name type="scientific">Virgibacillus dokdonensis</name>
    <dbReference type="NCBI Taxonomy" id="302167"/>
    <lineage>
        <taxon>Bacteria</taxon>
        <taxon>Bacillati</taxon>
        <taxon>Bacillota</taxon>
        <taxon>Bacilli</taxon>
        <taxon>Bacillales</taxon>
        <taxon>Bacillaceae</taxon>
        <taxon>Virgibacillus</taxon>
    </lineage>
</organism>
<evidence type="ECO:0000313" key="2">
    <source>
        <dbReference type="EMBL" id="AUJ25196.1"/>
    </source>
</evidence>
<dbReference type="SUPFAM" id="SSF69279">
    <property type="entry name" value="Phage tail proteins"/>
    <property type="match status" value="1"/>
</dbReference>
<dbReference type="Pfam" id="PF24032">
    <property type="entry name" value="YQBQ"/>
    <property type="match status" value="1"/>
</dbReference>
<evidence type="ECO:0000259" key="1">
    <source>
        <dbReference type="Pfam" id="PF24032"/>
    </source>
</evidence>
<gene>
    <name evidence="2" type="ORF">A21D_02132</name>
</gene>
<feature type="domain" description="YqbQ/XkdQ" evidence="1">
    <location>
        <begin position="20"/>
        <end position="314"/>
    </location>
</feature>